<dbReference type="PANTHER" id="PTHR43606">
    <property type="entry name" value="PHOSPHATASE, PUTATIVE (AFU_ORTHOLOGUE AFUA_6G08710)-RELATED"/>
    <property type="match status" value="1"/>
</dbReference>
<proteinExistence type="predicted"/>
<dbReference type="Pfam" id="PF09423">
    <property type="entry name" value="PhoD"/>
    <property type="match status" value="1"/>
</dbReference>
<evidence type="ECO:0000259" key="2">
    <source>
        <dbReference type="Pfam" id="PF16655"/>
    </source>
</evidence>
<dbReference type="SUPFAM" id="SSF56300">
    <property type="entry name" value="Metallo-dependent phosphatases"/>
    <property type="match status" value="1"/>
</dbReference>
<dbReference type="InterPro" id="IPR018946">
    <property type="entry name" value="PhoD-like_MPP"/>
</dbReference>
<comment type="caution">
    <text evidence="3">The sequence shown here is derived from an EMBL/GenBank/DDBJ whole genome shotgun (WGS) entry which is preliminary data.</text>
</comment>
<dbReference type="InterPro" id="IPR029052">
    <property type="entry name" value="Metallo-depent_PP-like"/>
</dbReference>
<dbReference type="Gene3D" id="2.60.40.380">
    <property type="entry name" value="Purple acid phosphatase-like, N-terminal"/>
    <property type="match status" value="1"/>
</dbReference>
<feature type="domain" description="Phospholipase D N-terminal" evidence="2">
    <location>
        <begin position="8"/>
        <end position="96"/>
    </location>
</feature>
<reference evidence="3 4" key="1">
    <citation type="submission" date="2020-08" db="EMBL/GenBank/DDBJ databases">
        <title>Sequencing the genomes of 1000 actinobacteria strains.</title>
        <authorList>
            <person name="Klenk H.-P."/>
        </authorList>
    </citation>
    <scope>NUCLEOTIDE SEQUENCE [LARGE SCALE GENOMIC DNA]</scope>
    <source>
        <strain evidence="3 4">DSM 44230</strain>
    </source>
</reference>
<dbReference type="InterPro" id="IPR038607">
    <property type="entry name" value="PhoD-like_sf"/>
</dbReference>
<dbReference type="Pfam" id="PF16655">
    <property type="entry name" value="PhoD_N"/>
    <property type="match status" value="1"/>
</dbReference>
<gene>
    <name evidence="3" type="ORF">HNR67_000983</name>
</gene>
<dbReference type="InterPro" id="IPR032093">
    <property type="entry name" value="PhoD_N"/>
</dbReference>
<keyword evidence="4" id="KW-1185">Reference proteome</keyword>
<dbReference type="EMBL" id="JACHMH010000001">
    <property type="protein sequence ID" value="MBB4674865.1"/>
    <property type="molecule type" value="Genomic_DNA"/>
</dbReference>
<accession>A0A7W7C5F7</accession>
<name>A0A7W7C5F7_9PSEU</name>
<dbReference type="AlphaFoldDB" id="A0A7W7C5F7"/>
<sequence length="342" mass="36554">MRQDPFTLGVASGDPEPDSVVLWTRLTGGPDLPLSVPWQLSADPAGARVLREGVADALPEWGHSVHVEVDGLEPSTEYYFRFRHGRHLSLTGRTRTTPHPVALEPLRLAVTSGDALPAAADLVLCLGEHRPSGAGSARERAMARLTPAAQLARASAPQVSSWGPGELSGEWVAACRAYYEHQPLRAASRPDGGRMPIYRSLRWGRLLALRLVDTQQYRQTGSLLGAGQERWLAGELARRRPLWDVVAGHGSVAELTGERLGALWRRARVESPLVLRGGPGPAGTRQVAGAPELAVGVAGSVLCEIDERLWRAGFPGPGGPGNLAFPRQCEATALSEESPSSA</sequence>
<dbReference type="InterPro" id="IPR052900">
    <property type="entry name" value="Phospholipid_Metab_Enz"/>
</dbReference>
<protein>
    <submittedName>
        <fullName evidence="3">Alkaline phosphatase D</fullName>
        <ecNumber evidence="3">3.1.3.1</ecNumber>
    </submittedName>
</protein>
<dbReference type="PANTHER" id="PTHR43606:SF2">
    <property type="entry name" value="ALKALINE PHOSPHATASE FAMILY PROTEIN (AFU_ORTHOLOGUE AFUA_5G03860)"/>
    <property type="match status" value="1"/>
</dbReference>
<evidence type="ECO:0000313" key="3">
    <source>
        <dbReference type="EMBL" id="MBB4674865.1"/>
    </source>
</evidence>
<evidence type="ECO:0000259" key="1">
    <source>
        <dbReference type="Pfam" id="PF09423"/>
    </source>
</evidence>
<dbReference type="GO" id="GO:0004035">
    <property type="term" value="F:alkaline phosphatase activity"/>
    <property type="evidence" value="ECO:0007669"/>
    <property type="project" value="UniProtKB-EC"/>
</dbReference>
<dbReference type="Gene3D" id="3.60.21.70">
    <property type="entry name" value="PhoD-like phosphatase"/>
    <property type="match status" value="1"/>
</dbReference>
<organism evidence="3 4">
    <name type="scientific">Crossiella cryophila</name>
    <dbReference type="NCBI Taxonomy" id="43355"/>
    <lineage>
        <taxon>Bacteria</taxon>
        <taxon>Bacillati</taxon>
        <taxon>Actinomycetota</taxon>
        <taxon>Actinomycetes</taxon>
        <taxon>Pseudonocardiales</taxon>
        <taxon>Pseudonocardiaceae</taxon>
        <taxon>Crossiella</taxon>
    </lineage>
</organism>
<dbReference type="EC" id="3.1.3.1" evidence="3"/>
<evidence type="ECO:0000313" key="4">
    <source>
        <dbReference type="Proteomes" id="UP000533598"/>
    </source>
</evidence>
<feature type="domain" description="PhoD-like phosphatase metallophosphatase" evidence="1">
    <location>
        <begin position="169"/>
        <end position="255"/>
    </location>
</feature>
<dbReference type="Proteomes" id="UP000533598">
    <property type="component" value="Unassembled WGS sequence"/>
</dbReference>
<dbReference type="RefSeq" id="WP_185000933.1">
    <property type="nucleotide sequence ID" value="NZ_BAAAUI010000018.1"/>
</dbReference>
<keyword evidence="3" id="KW-0378">Hydrolase</keyword>